<dbReference type="AlphaFoldDB" id="A0A815RGB6"/>
<evidence type="ECO:0000313" key="1">
    <source>
        <dbReference type="EMBL" id="CAF1476143.1"/>
    </source>
</evidence>
<evidence type="ECO:0000313" key="3">
    <source>
        <dbReference type="Proteomes" id="UP000663828"/>
    </source>
</evidence>
<comment type="caution">
    <text evidence="1">The sequence shown here is derived from an EMBL/GenBank/DDBJ whole genome shotgun (WGS) entry which is preliminary data.</text>
</comment>
<dbReference type="InterPro" id="IPR036770">
    <property type="entry name" value="Ankyrin_rpt-contain_sf"/>
</dbReference>
<dbReference type="EMBL" id="CAJNOJ010000525">
    <property type="protein sequence ID" value="CAF1476143.1"/>
    <property type="molecule type" value="Genomic_DNA"/>
</dbReference>
<dbReference type="EMBL" id="CAJNOR010007649">
    <property type="protein sequence ID" value="CAF1621006.1"/>
    <property type="molecule type" value="Genomic_DNA"/>
</dbReference>
<dbReference type="SUPFAM" id="SSF48403">
    <property type="entry name" value="Ankyrin repeat"/>
    <property type="match status" value="1"/>
</dbReference>
<organism evidence="1 4">
    <name type="scientific">Adineta ricciae</name>
    <name type="common">Rotifer</name>
    <dbReference type="NCBI Taxonomy" id="249248"/>
    <lineage>
        <taxon>Eukaryota</taxon>
        <taxon>Metazoa</taxon>
        <taxon>Spiralia</taxon>
        <taxon>Gnathifera</taxon>
        <taxon>Rotifera</taxon>
        <taxon>Eurotatoria</taxon>
        <taxon>Bdelloidea</taxon>
        <taxon>Adinetida</taxon>
        <taxon>Adinetidae</taxon>
        <taxon>Adineta</taxon>
    </lineage>
</organism>
<proteinExistence type="predicted"/>
<name>A0A815RGB6_ADIRI</name>
<evidence type="ECO:0000313" key="2">
    <source>
        <dbReference type="EMBL" id="CAF1621006.1"/>
    </source>
</evidence>
<gene>
    <name evidence="1" type="ORF">EDS130_LOCUS41127</name>
    <name evidence="2" type="ORF">XAT740_LOCUS50247</name>
</gene>
<accession>A0A815RGB6</accession>
<protein>
    <submittedName>
        <fullName evidence="1">Uncharacterized protein</fullName>
    </submittedName>
</protein>
<dbReference type="Proteomes" id="UP000663828">
    <property type="component" value="Unassembled WGS sequence"/>
</dbReference>
<dbReference type="Proteomes" id="UP000663852">
    <property type="component" value="Unassembled WGS sequence"/>
</dbReference>
<keyword evidence="3" id="KW-1185">Reference proteome</keyword>
<sequence>MFLFHNQNQHQAHSVLMSTLETLPDEILMTIIRYSGDAHSLFRTYSGLNQRFNSILIDRRLHLFSELLYTNVDDVSLQYYFNSHAFQQICHQFVSLKASKNDKQLRECIRSLIISYIQEKYAQLGQEFQSNIKHFQLIRANLTDAEKNTLDSELAHAFKHLPIDVCLHDFYCSWNPYFSPESISHIKQIGPRILTQGASLQCNESDEEGLNFTMALNKWLLAKASLTEAEDRYLVDPLIQLFKTLLVSNPVLLKNRGFTRYNTSERCVHYFLIHSIYHLNYFHDSNLAVRKPMKMYWYGALLDLLFFVIHCVNYIHDEQVCLEELLSDILSMIKSSEPSTPDEIYIYATQLAILRIVIHESERTNRTLNHTHVNLYNLFKNDQLDLIRLLYSESVQVRSLCHQIKITENIVKIMIASRKKIQLLSTLLDDPLFKSWLASSDVLFIYLRRKQCKIIRHLLRLFPCLINQLDEHGNDPLLYVGLRVRGCRHRLVEFLIQMGCNVHRKNTKGESFVDALKLPRNRTLMNKLIEHEILQIEDSLTSINVNGEDC</sequence>
<evidence type="ECO:0000313" key="4">
    <source>
        <dbReference type="Proteomes" id="UP000663852"/>
    </source>
</evidence>
<dbReference type="Gene3D" id="1.25.40.20">
    <property type="entry name" value="Ankyrin repeat-containing domain"/>
    <property type="match status" value="1"/>
</dbReference>
<dbReference type="OrthoDB" id="10030103at2759"/>
<reference evidence="1" key="1">
    <citation type="submission" date="2021-02" db="EMBL/GenBank/DDBJ databases">
        <authorList>
            <person name="Nowell W R."/>
        </authorList>
    </citation>
    <scope>NUCLEOTIDE SEQUENCE</scope>
</reference>